<evidence type="ECO:0000313" key="4">
    <source>
        <dbReference type="EnsemblProtists" id="EOD14482"/>
    </source>
</evidence>
<protein>
    <submittedName>
        <fullName evidence="4">Uncharacterized protein</fullName>
    </submittedName>
</protein>
<reference evidence="4" key="2">
    <citation type="submission" date="2024-10" db="UniProtKB">
        <authorList>
            <consortium name="EnsemblProtists"/>
        </authorList>
    </citation>
    <scope>IDENTIFICATION</scope>
</reference>
<dbReference type="GeneID" id="17260982"/>
<name>A0A0D3IT97_EMIH1</name>
<keyword evidence="1" id="KW-0175">Coiled coil</keyword>
<feature type="chain" id="PRO_5044205830" evidence="3">
    <location>
        <begin position="23"/>
        <end position="530"/>
    </location>
</feature>
<dbReference type="Proteomes" id="UP000013827">
    <property type="component" value="Unassembled WGS sequence"/>
</dbReference>
<reference evidence="5" key="1">
    <citation type="journal article" date="2013" name="Nature">
        <title>Pan genome of the phytoplankton Emiliania underpins its global distribution.</title>
        <authorList>
            <person name="Read B.A."/>
            <person name="Kegel J."/>
            <person name="Klute M.J."/>
            <person name="Kuo A."/>
            <person name="Lefebvre S.C."/>
            <person name="Maumus F."/>
            <person name="Mayer C."/>
            <person name="Miller J."/>
            <person name="Monier A."/>
            <person name="Salamov A."/>
            <person name="Young J."/>
            <person name="Aguilar M."/>
            <person name="Claverie J.M."/>
            <person name="Frickenhaus S."/>
            <person name="Gonzalez K."/>
            <person name="Herman E.K."/>
            <person name="Lin Y.C."/>
            <person name="Napier J."/>
            <person name="Ogata H."/>
            <person name="Sarno A.F."/>
            <person name="Shmutz J."/>
            <person name="Schroeder D."/>
            <person name="de Vargas C."/>
            <person name="Verret F."/>
            <person name="von Dassow P."/>
            <person name="Valentin K."/>
            <person name="Van de Peer Y."/>
            <person name="Wheeler G."/>
            <person name="Dacks J.B."/>
            <person name="Delwiche C.F."/>
            <person name="Dyhrman S.T."/>
            <person name="Glockner G."/>
            <person name="John U."/>
            <person name="Richards T."/>
            <person name="Worden A.Z."/>
            <person name="Zhang X."/>
            <person name="Grigoriev I.V."/>
            <person name="Allen A.E."/>
            <person name="Bidle K."/>
            <person name="Borodovsky M."/>
            <person name="Bowler C."/>
            <person name="Brownlee C."/>
            <person name="Cock J.M."/>
            <person name="Elias M."/>
            <person name="Gladyshev V.N."/>
            <person name="Groth M."/>
            <person name="Guda C."/>
            <person name="Hadaegh A."/>
            <person name="Iglesias-Rodriguez M.D."/>
            <person name="Jenkins J."/>
            <person name="Jones B.M."/>
            <person name="Lawson T."/>
            <person name="Leese F."/>
            <person name="Lindquist E."/>
            <person name="Lobanov A."/>
            <person name="Lomsadze A."/>
            <person name="Malik S.B."/>
            <person name="Marsh M.E."/>
            <person name="Mackinder L."/>
            <person name="Mock T."/>
            <person name="Mueller-Roeber B."/>
            <person name="Pagarete A."/>
            <person name="Parker M."/>
            <person name="Probert I."/>
            <person name="Quesneville H."/>
            <person name="Raines C."/>
            <person name="Rensing S.A."/>
            <person name="Riano-Pachon D.M."/>
            <person name="Richier S."/>
            <person name="Rokitta S."/>
            <person name="Shiraiwa Y."/>
            <person name="Soanes D.M."/>
            <person name="van der Giezen M."/>
            <person name="Wahlund T.M."/>
            <person name="Williams B."/>
            <person name="Wilson W."/>
            <person name="Wolfe G."/>
            <person name="Wurch L.L."/>
        </authorList>
    </citation>
    <scope>NUCLEOTIDE SEQUENCE</scope>
</reference>
<proteinExistence type="predicted"/>
<evidence type="ECO:0000256" key="2">
    <source>
        <dbReference type="SAM" id="MobiDB-lite"/>
    </source>
</evidence>
<dbReference type="RefSeq" id="XP_005766911.1">
    <property type="nucleotide sequence ID" value="XM_005766854.1"/>
</dbReference>
<organism evidence="4 5">
    <name type="scientific">Emiliania huxleyi (strain CCMP1516)</name>
    <dbReference type="NCBI Taxonomy" id="280463"/>
    <lineage>
        <taxon>Eukaryota</taxon>
        <taxon>Haptista</taxon>
        <taxon>Haptophyta</taxon>
        <taxon>Prymnesiophyceae</taxon>
        <taxon>Isochrysidales</taxon>
        <taxon>Noelaerhabdaceae</taxon>
        <taxon>Emiliania</taxon>
    </lineage>
</organism>
<evidence type="ECO:0000256" key="3">
    <source>
        <dbReference type="SAM" id="SignalP"/>
    </source>
</evidence>
<dbReference type="HOGENOM" id="CLU_514322_0_0_1"/>
<keyword evidence="5" id="KW-1185">Reference proteome</keyword>
<evidence type="ECO:0000256" key="1">
    <source>
        <dbReference type="SAM" id="Coils"/>
    </source>
</evidence>
<keyword evidence="3" id="KW-0732">Signal</keyword>
<dbReference type="PaxDb" id="2903-EOD14482"/>
<feature type="coiled-coil region" evidence="1">
    <location>
        <begin position="41"/>
        <end position="93"/>
    </location>
</feature>
<evidence type="ECO:0000313" key="5">
    <source>
        <dbReference type="Proteomes" id="UP000013827"/>
    </source>
</evidence>
<feature type="region of interest" description="Disordered" evidence="2">
    <location>
        <begin position="393"/>
        <end position="417"/>
    </location>
</feature>
<dbReference type="AlphaFoldDB" id="A0A0D3IT97"/>
<dbReference type="KEGG" id="ehx:EMIHUDRAFT_96217"/>
<accession>A0A0D3IT97</accession>
<feature type="signal peptide" evidence="3">
    <location>
        <begin position="1"/>
        <end position="22"/>
    </location>
</feature>
<dbReference type="EnsemblProtists" id="EOD14482">
    <property type="protein sequence ID" value="EOD14482"/>
    <property type="gene ID" value="EMIHUDRAFT_96217"/>
</dbReference>
<sequence length="530" mass="56470">MRGRAPLWVLFIGLASHCLVRGDDKVSDISRLQLAAEVEKAAQAAQIIERMNAKMLEMESKMEQRAAARAAEARALKKQLAAQATELGQLKATGREIRRRTEAVDCDAVVEGIKDPHLSFARGGRADFRGRSGLMYCFHSSPFFAINIKTEDATFTLHDGRLTVDGSFITEAHFIAKGRKEGELVHAVFRANELNEFNTGKNMITGLCGERNFFLGPGRSYSCGTLIVETKHASATFTTPEWQATARGNHVYGRIAGPEHRIDLSLRATAPVTLGQTHGAPSPSRLAPRVAALPPLAACPSVTRASHTRLAHSSLSVFFGLVGQSFSSSGPRNGKRDLYPTEGRFRTSAMAEGAIEGAAKDYELPSGDSVAFAFSRFYSKRPAAGGLLAAGEASTVDDGDDKGGGPGAEAAFGHPARRLSESAGSPIMLARTIMIAPVTVALLAPPEDPRHLSGALASAAHTLPGAPSQIASQSMTGKLSTPVWHGLPEVSPASLRVDHAASLERLILSGLRSPGYACHTRPRSPRLGTW</sequence>